<dbReference type="Pfam" id="PF00440">
    <property type="entry name" value="TetR_N"/>
    <property type="match status" value="1"/>
</dbReference>
<dbReference type="EMBL" id="JAZHFV010000023">
    <property type="protein sequence ID" value="MEX4010714.1"/>
    <property type="molecule type" value="Genomic_DNA"/>
</dbReference>
<dbReference type="SUPFAM" id="SSF46689">
    <property type="entry name" value="Homeodomain-like"/>
    <property type="match status" value="1"/>
</dbReference>
<protein>
    <submittedName>
        <fullName evidence="4">TetR/AcrR family transcriptional regulator</fullName>
    </submittedName>
</protein>
<dbReference type="InterPro" id="IPR009057">
    <property type="entry name" value="Homeodomain-like_sf"/>
</dbReference>
<comment type="caution">
    <text evidence="4">The sequence shown here is derived from an EMBL/GenBank/DDBJ whole genome shotgun (WGS) entry which is preliminary data.</text>
</comment>
<dbReference type="PANTHER" id="PTHR30055">
    <property type="entry name" value="HTH-TYPE TRANSCRIPTIONAL REGULATOR RUTR"/>
    <property type="match status" value="1"/>
</dbReference>
<dbReference type="PROSITE" id="PS50977">
    <property type="entry name" value="HTH_TETR_2"/>
    <property type="match status" value="1"/>
</dbReference>
<accession>A0ABV3X1A8</accession>
<evidence type="ECO:0000313" key="4">
    <source>
        <dbReference type="EMBL" id="MEX4010714.1"/>
    </source>
</evidence>
<dbReference type="PANTHER" id="PTHR30055:SF223">
    <property type="entry name" value="HTH-TYPE TRANSCRIPTIONAL REGULATOR UIDR"/>
    <property type="match status" value="1"/>
</dbReference>
<evidence type="ECO:0000256" key="1">
    <source>
        <dbReference type="ARBA" id="ARBA00023125"/>
    </source>
</evidence>
<feature type="domain" description="HTH tetR-type" evidence="3">
    <location>
        <begin position="15"/>
        <end position="75"/>
    </location>
</feature>
<name>A0ABV3X1A8_9HYPH</name>
<dbReference type="PRINTS" id="PR00455">
    <property type="entry name" value="HTHTETR"/>
</dbReference>
<reference evidence="4 5" key="1">
    <citation type="submission" date="2024-01" db="EMBL/GenBank/DDBJ databases">
        <title>New evidence supports the origin of RcGTA from prophage.</title>
        <authorList>
            <person name="Xu Y."/>
            <person name="Liu B."/>
            <person name="Chen F."/>
        </authorList>
    </citation>
    <scope>NUCLEOTIDE SEQUENCE [LARGE SCALE GENOMIC DNA]</scope>
    <source>
        <strain evidence="4 5">CBW1107-2</strain>
    </source>
</reference>
<gene>
    <name evidence="4" type="ORF">V1479_25765</name>
</gene>
<dbReference type="SUPFAM" id="SSF48498">
    <property type="entry name" value="Tetracyclin repressor-like, C-terminal domain"/>
    <property type="match status" value="1"/>
</dbReference>
<keyword evidence="1 2" id="KW-0238">DNA-binding</keyword>
<evidence type="ECO:0000313" key="5">
    <source>
        <dbReference type="Proteomes" id="UP001559025"/>
    </source>
</evidence>
<dbReference type="Gene3D" id="1.10.357.10">
    <property type="entry name" value="Tetracycline Repressor, domain 2"/>
    <property type="match status" value="1"/>
</dbReference>
<proteinExistence type="predicted"/>
<dbReference type="InterPro" id="IPR036271">
    <property type="entry name" value="Tet_transcr_reg_TetR-rel_C_sf"/>
</dbReference>
<keyword evidence="5" id="KW-1185">Reference proteome</keyword>
<dbReference type="RefSeq" id="WP_173194983.1">
    <property type="nucleotide sequence ID" value="NZ_JABETK010000005.1"/>
</dbReference>
<organism evidence="4 5">
    <name type="scientific">Neoaquamicrobium sediminum</name>
    <dbReference type="NCBI Taxonomy" id="1849104"/>
    <lineage>
        <taxon>Bacteria</taxon>
        <taxon>Pseudomonadati</taxon>
        <taxon>Pseudomonadota</taxon>
        <taxon>Alphaproteobacteria</taxon>
        <taxon>Hyphomicrobiales</taxon>
        <taxon>Phyllobacteriaceae</taxon>
        <taxon>Neoaquamicrobium</taxon>
    </lineage>
</organism>
<sequence length="209" mass="23439">MAQKFRAARSDEERQARLQSILSAALDAFAEKGLGASRLEDIATRAAIAKGTIYLYFPSKQAVFEELIRTSIVLPVDSLRTELLAQDLSAQTVFGLLSHWVRNEFLGTDREIIARLILSEVGRFPEIAAFCHRELVHPVMEFLKQIAQRACERGEFGSNVLVRFPQLAVASVLVAITWNDLFQDVEPLDLGAMIESHLDLLQRAMRSDL</sequence>
<feature type="DNA-binding region" description="H-T-H motif" evidence="2">
    <location>
        <begin position="38"/>
        <end position="57"/>
    </location>
</feature>
<evidence type="ECO:0000259" key="3">
    <source>
        <dbReference type="PROSITE" id="PS50977"/>
    </source>
</evidence>
<dbReference type="InterPro" id="IPR050109">
    <property type="entry name" value="HTH-type_TetR-like_transc_reg"/>
</dbReference>
<dbReference type="InterPro" id="IPR001647">
    <property type="entry name" value="HTH_TetR"/>
</dbReference>
<evidence type="ECO:0000256" key="2">
    <source>
        <dbReference type="PROSITE-ProRule" id="PRU00335"/>
    </source>
</evidence>
<dbReference type="Proteomes" id="UP001559025">
    <property type="component" value="Unassembled WGS sequence"/>
</dbReference>